<dbReference type="RefSeq" id="WP_324698008.1">
    <property type="nucleotide sequence ID" value="NZ_JAYMYJ010000152.1"/>
</dbReference>
<proteinExistence type="predicted"/>
<accession>A0ABU6D2F4</accession>
<evidence type="ECO:0000313" key="1">
    <source>
        <dbReference type="EMBL" id="MEB4593232.1"/>
    </source>
</evidence>
<dbReference type="EMBL" id="JAYMYJ010000152">
    <property type="protein sequence ID" value="MEB4593232.1"/>
    <property type="molecule type" value="Genomic_DNA"/>
</dbReference>
<sequence>MATPPSPPESLTSPSDELAKIICEKLKQAGLLTQQDMQRFSEKMATGKTKPEDWRLAVEKAMDSKESI</sequence>
<evidence type="ECO:0000313" key="2">
    <source>
        <dbReference type="Proteomes" id="UP001308005"/>
    </source>
</evidence>
<reference evidence="2" key="1">
    <citation type="submission" date="2023-07" db="EMBL/GenBank/DDBJ databases">
        <title>The carbon used by Thiothrix.</title>
        <authorList>
            <person name="Chen L."/>
        </authorList>
    </citation>
    <scope>NUCLEOTIDE SEQUENCE [LARGE SCALE GENOMIC DNA]</scope>
</reference>
<organism evidence="1 2">
    <name type="scientific">Candidatus Thiothrix phosphatis</name>
    <dbReference type="NCBI Taxonomy" id="3112415"/>
    <lineage>
        <taxon>Bacteria</taxon>
        <taxon>Pseudomonadati</taxon>
        <taxon>Pseudomonadota</taxon>
        <taxon>Gammaproteobacteria</taxon>
        <taxon>Thiotrichales</taxon>
        <taxon>Thiotrichaceae</taxon>
        <taxon>Thiothrix</taxon>
    </lineage>
</organism>
<comment type="caution">
    <text evidence="1">The sequence shown here is derived from an EMBL/GenBank/DDBJ whole genome shotgun (WGS) entry which is preliminary data.</text>
</comment>
<name>A0ABU6D2F4_9GAMM</name>
<gene>
    <name evidence="1" type="ORF">VSS37_19805</name>
</gene>
<protein>
    <submittedName>
        <fullName evidence="1">Uncharacterized protein</fullName>
    </submittedName>
</protein>
<dbReference type="Proteomes" id="UP001308005">
    <property type="component" value="Unassembled WGS sequence"/>
</dbReference>
<keyword evidence="2" id="KW-1185">Reference proteome</keyword>